<reference evidence="1 2" key="1">
    <citation type="submission" date="2018-06" db="EMBL/GenBank/DDBJ databases">
        <authorList>
            <consortium name="Pathogen Informatics"/>
            <person name="Doyle S."/>
        </authorList>
    </citation>
    <scope>NUCLEOTIDE SEQUENCE [LARGE SCALE GENOMIC DNA]</scope>
    <source>
        <strain evidence="1 2">NCTC11978</strain>
    </source>
</reference>
<dbReference type="Proteomes" id="UP000254033">
    <property type="component" value="Unassembled WGS sequence"/>
</dbReference>
<dbReference type="EMBL" id="UGNY01000001">
    <property type="protein sequence ID" value="STX37306.1"/>
    <property type="molecule type" value="Genomic_DNA"/>
</dbReference>
<protein>
    <submittedName>
        <fullName evidence="1">Uncharacterized protein</fullName>
    </submittedName>
</protein>
<accession>A0A378IPZ8</accession>
<organism evidence="1 2">
    <name type="scientific">Legionella feeleii</name>
    <dbReference type="NCBI Taxonomy" id="453"/>
    <lineage>
        <taxon>Bacteria</taxon>
        <taxon>Pseudomonadati</taxon>
        <taxon>Pseudomonadota</taxon>
        <taxon>Gammaproteobacteria</taxon>
        <taxon>Legionellales</taxon>
        <taxon>Legionellaceae</taxon>
        <taxon>Legionella</taxon>
    </lineage>
</organism>
<evidence type="ECO:0000313" key="2">
    <source>
        <dbReference type="Proteomes" id="UP000254033"/>
    </source>
</evidence>
<proteinExistence type="predicted"/>
<dbReference type="RefSeq" id="WP_115174440.1">
    <property type="nucleotide sequence ID" value="NZ_UGNY01000001.1"/>
</dbReference>
<evidence type="ECO:0000313" key="1">
    <source>
        <dbReference type="EMBL" id="STX37306.1"/>
    </source>
</evidence>
<sequence>MSNQESLFKINSTIMLSSNLSGCCKECSLHIGSLLDEVMNHYIQQHGYILLFIGSESDRDFNDYSLISTTVVILGKTISLSEFKTASPLVDEQPSEVESIG</sequence>
<gene>
    <name evidence="1" type="ORF">NCTC11978_00468</name>
</gene>
<dbReference type="AlphaFoldDB" id="A0A378IPZ8"/>
<name>A0A378IPZ8_9GAMM</name>